<reference evidence="2" key="1">
    <citation type="submission" date="2019-07" db="EMBL/GenBank/DDBJ databases">
        <title>The discovery of a new lineage B mimivirus raises questions about particles surface fibrils.</title>
        <authorList>
            <person name="Silva L.K.S."/>
            <person name="Rodrigues R.A.L."/>
            <person name="Andrade A.C.S.P."/>
            <person name="Hikida H."/>
            <person name="Andreani J."/>
            <person name="Levasseur A."/>
            <person name="La Scola B."/>
            <person name="Abrahao J.S."/>
        </authorList>
    </citation>
    <scope>NUCLEOTIDE SEQUENCE</scope>
    <source>
        <strain evidence="2">B60</strain>
    </source>
</reference>
<sequence>MSVIATNANPTSESDNQQVPGKVIEIVDSEIEVKPEDKLTEEVIKVEPPKENQSKLITIKISDSAKLKYQKHSKIGGGEDYLYLQNPLEVTFPEKLKVEIKGVQYEAVFDWRTGTNEVGGTATKCEIPVGIHFIHASIGIPFGLDLAQEVELPDRCPILLPAGIHLQQFSETPGLNLRVTLDFECEAFLIR</sequence>
<accession>A0A6G6ABS1</accession>
<evidence type="ECO:0000313" key="2">
    <source>
        <dbReference type="EMBL" id="QID05883.1"/>
    </source>
</evidence>
<name>A0A6G6ABS1_9VIRU</name>
<organism evidence="2">
    <name type="scientific">Borely moumouvirus</name>
    <dbReference type="NCBI Taxonomy" id="2712067"/>
    <lineage>
        <taxon>Viruses</taxon>
        <taxon>Varidnaviria</taxon>
        <taxon>Bamfordvirae</taxon>
        <taxon>Nucleocytoviricota</taxon>
        <taxon>Megaviricetes</taxon>
        <taxon>Imitervirales</taxon>
        <taxon>Mimiviridae</taxon>
        <taxon>Megamimivirinae</taxon>
        <taxon>Moumouvirus</taxon>
    </lineage>
</organism>
<dbReference type="EMBL" id="MN175499">
    <property type="protein sequence ID" value="QID05883.1"/>
    <property type="molecule type" value="Genomic_DNA"/>
</dbReference>
<evidence type="ECO:0000256" key="1">
    <source>
        <dbReference type="SAM" id="MobiDB-lite"/>
    </source>
</evidence>
<protein>
    <submittedName>
        <fullName evidence="2">Uncharacterized protein</fullName>
    </submittedName>
</protein>
<feature type="region of interest" description="Disordered" evidence="1">
    <location>
        <begin position="1"/>
        <end position="20"/>
    </location>
</feature>
<feature type="compositionally biased region" description="Polar residues" evidence="1">
    <location>
        <begin position="1"/>
        <end position="19"/>
    </location>
</feature>
<proteinExistence type="predicted"/>